<evidence type="ECO:0000256" key="7">
    <source>
        <dbReference type="SAM" id="Phobius"/>
    </source>
</evidence>
<feature type="transmembrane region" description="Helical" evidence="7">
    <location>
        <begin position="101"/>
        <end position="125"/>
    </location>
</feature>
<dbReference type="GO" id="GO:0006888">
    <property type="term" value="P:endoplasmic reticulum to Golgi vesicle-mediated transport"/>
    <property type="evidence" value="ECO:0007669"/>
    <property type="project" value="InterPro"/>
</dbReference>
<evidence type="ECO:0000256" key="3">
    <source>
        <dbReference type="ARBA" id="ARBA00022989"/>
    </source>
</evidence>
<proteinExistence type="inferred from homology"/>
<reference evidence="8" key="1">
    <citation type="journal article" date="2012" name="Nature">
        <title>The tomato genome sequence provides insights into fleshy fruit evolution.</title>
        <authorList>
            <consortium name="Tomato Genome Consortium"/>
        </authorList>
    </citation>
    <scope>NUCLEOTIDE SEQUENCE [LARGE SCALE GENOMIC DNA]</scope>
    <source>
        <strain evidence="8">cv. Heinz 1706</strain>
    </source>
</reference>
<dbReference type="PANTHER" id="PTHR21493">
    <property type="entry name" value="CGI-141-RELATED/LIPASE CONTAINING PROTEIN"/>
    <property type="match status" value="1"/>
</dbReference>
<evidence type="ECO:0000256" key="6">
    <source>
        <dbReference type="ARBA" id="ARBA00025799"/>
    </source>
</evidence>
<evidence type="ECO:0008006" key="10">
    <source>
        <dbReference type="Google" id="ProtNLM"/>
    </source>
</evidence>
<evidence type="ECO:0000256" key="5">
    <source>
        <dbReference type="ARBA" id="ARBA00023136"/>
    </source>
</evidence>
<comment type="similarity">
    <text evidence="6">Belongs to the GOT1 family.</text>
</comment>
<evidence type="ECO:0000313" key="9">
    <source>
        <dbReference type="Proteomes" id="UP000004994"/>
    </source>
</evidence>
<keyword evidence="4" id="KW-0333">Golgi apparatus</keyword>
<dbReference type="Proteomes" id="UP000004994">
    <property type="component" value="Chromosome 9"/>
</dbReference>
<feature type="transmembrane region" description="Helical" evidence="7">
    <location>
        <begin position="12"/>
        <end position="31"/>
    </location>
</feature>
<evidence type="ECO:0000256" key="1">
    <source>
        <dbReference type="ARBA" id="ARBA00004653"/>
    </source>
</evidence>
<dbReference type="InterPro" id="IPR007305">
    <property type="entry name" value="Vesicle_transpt_Got1/SFT2"/>
</dbReference>
<sequence length="168" mass="19297">MTYELDEQKKVGLGLIGFGIFFTFLAIMLFFDRGLLALANILLLAGVALLLGLRSTLQLFKVNYKNEMKTVMGTISFMLGLFLIFVRWPVVGIIVEIYGCIILFGCFWPSIKVFLFQIPVFGWILQYPALKKKKNELKSHIFILFSQARYWLPCNPNIIMMIERLSGL</sequence>
<name>A0A3Q7I9B0_SOLLC</name>
<dbReference type="GO" id="GO:0042147">
    <property type="term" value="P:retrograde transport, endosome to Golgi"/>
    <property type="evidence" value="ECO:0007669"/>
    <property type="project" value="InterPro"/>
</dbReference>
<dbReference type="PaxDb" id="4081-Solyc09g098500.2.1"/>
<keyword evidence="3 7" id="KW-1133">Transmembrane helix</keyword>
<comment type="subcellular location">
    <subcellularLocation>
        <location evidence="1">Golgi apparatus membrane</location>
        <topology evidence="1">Multi-pass membrane protein</topology>
    </subcellularLocation>
</comment>
<dbReference type="PANTHER" id="PTHR21493:SF246">
    <property type="entry name" value="GOT1_SFT2-LIKE VESCICLE TRANSPORT PROTEIN FAMILY"/>
    <property type="match status" value="1"/>
</dbReference>
<feature type="transmembrane region" description="Helical" evidence="7">
    <location>
        <begin position="37"/>
        <end position="53"/>
    </location>
</feature>
<feature type="transmembrane region" description="Helical" evidence="7">
    <location>
        <begin position="74"/>
        <end position="95"/>
    </location>
</feature>
<evidence type="ECO:0000313" key="8">
    <source>
        <dbReference type="EnsemblPlants" id="Solyc09g098500.3.1"/>
    </source>
</evidence>
<dbReference type="STRING" id="4081.A0A3Q7I9B0"/>
<keyword evidence="5 7" id="KW-0472">Membrane</keyword>
<reference evidence="8" key="2">
    <citation type="submission" date="2019-01" db="UniProtKB">
        <authorList>
            <consortium name="EnsemblPlants"/>
        </authorList>
    </citation>
    <scope>IDENTIFICATION</scope>
    <source>
        <strain evidence="8">cv. Heinz 1706</strain>
    </source>
</reference>
<dbReference type="GO" id="GO:0005829">
    <property type="term" value="C:cytosol"/>
    <property type="evidence" value="ECO:0007669"/>
    <property type="project" value="GOC"/>
</dbReference>
<dbReference type="EnsemblPlants" id="Solyc09g098500.3.1">
    <property type="protein sequence ID" value="Solyc09g098500.3.1"/>
    <property type="gene ID" value="Solyc09g098500.3"/>
</dbReference>
<keyword evidence="2 7" id="KW-0812">Transmembrane</keyword>
<dbReference type="Gramene" id="Solyc09g098500.3.1">
    <property type="protein sequence ID" value="Solyc09g098500.3.1"/>
    <property type="gene ID" value="Solyc09g098500.3"/>
</dbReference>
<dbReference type="InterPro" id="IPR045176">
    <property type="entry name" value="Got1"/>
</dbReference>
<dbReference type="OMA" id="FFFQRPK"/>
<dbReference type="AlphaFoldDB" id="A0A3Q7I9B0"/>
<keyword evidence="9" id="KW-1185">Reference proteome</keyword>
<organism evidence="8">
    <name type="scientific">Solanum lycopersicum</name>
    <name type="common">Tomato</name>
    <name type="synonym">Lycopersicon esculentum</name>
    <dbReference type="NCBI Taxonomy" id="4081"/>
    <lineage>
        <taxon>Eukaryota</taxon>
        <taxon>Viridiplantae</taxon>
        <taxon>Streptophyta</taxon>
        <taxon>Embryophyta</taxon>
        <taxon>Tracheophyta</taxon>
        <taxon>Spermatophyta</taxon>
        <taxon>Magnoliopsida</taxon>
        <taxon>eudicotyledons</taxon>
        <taxon>Gunneridae</taxon>
        <taxon>Pentapetalae</taxon>
        <taxon>asterids</taxon>
        <taxon>lamiids</taxon>
        <taxon>Solanales</taxon>
        <taxon>Solanaceae</taxon>
        <taxon>Solanoideae</taxon>
        <taxon>Solaneae</taxon>
        <taxon>Solanum</taxon>
        <taxon>Solanum subgen. Lycopersicon</taxon>
    </lineage>
</organism>
<dbReference type="GO" id="GO:0000139">
    <property type="term" value="C:Golgi membrane"/>
    <property type="evidence" value="ECO:0007669"/>
    <property type="project" value="UniProtKB-SubCell"/>
</dbReference>
<dbReference type="FunCoup" id="A0A3Q7I9B0">
    <property type="interactions" value="1422"/>
</dbReference>
<evidence type="ECO:0000256" key="2">
    <source>
        <dbReference type="ARBA" id="ARBA00022692"/>
    </source>
</evidence>
<dbReference type="InParanoid" id="A0A3Q7I9B0"/>
<evidence type="ECO:0000256" key="4">
    <source>
        <dbReference type="ARBA" id="ARBA00023034"/>
    </source>
</evidence>
<accession>A0A3Q7I9B0</accession>
<protein>
    <recommendedName>
        <fullName evidence="10">Vesicle transport protein GOT1B</fullName>
    </recommendedName>
</protein>
<dbReference type="Pfam" id="PF04178">
    <property type="entry name" value="Got1"/>
    <property type="match status" value="1"/>
</dbReference>